<keyword evidence="1" id="KW-0812">Transmembrane</keyword>
<comment type="caution">
    <text evidence="2">The sequence shown here is derived from an EMBL/GenBank/DDBJ whole genome shotgun (WGS) entry which is preliminary data.</text>
</comment>
<keyword evidence="1" id="KW-0472">Membrane</keyword>
<evidence type="ECO:0000313" key="3">
    <source>
        <dbReference type="Proteomes" id="UP000624703"/>
    </source>
</evidence>
<dbReference type="AlphaFoldDB" id="A0A8J7MBS8"/>
<keyword evidence="1" id="KW-1133">Transmembrane helix</keyword>
<feature type="transmembrane region" description="Helical" evidence="1">
    <location>
        <begin position="65"/>
        <end position="85"/>
    </location>
</feature>
<evidence type="ECO:0000313" key="2">
    <source>
        <dbReference type="EMBL" id="MBK1789688.1"/>
    </source>
</evidence>
<dbReference type="EMBL" id="JAENIM010000008">
    <property type="protein sequence ID" value="MBK1789688.1"/>
    <property type="molecule type" value="Genomic_DNA"/>
</dbReference>
<feature type="transmembrane region" description="Helical" evidence="1">
    <location>
        <begin position="37"/>
        <end position="58"/>
    </location>
</feature>
<accession>A0A8J7MBS8</accession>
<proteinExistence type="predicted"/>
<sequence>MMLTAHTKLRWIYFALTILTITAGLLTRSSYMPRPSFLATYAGDTLWALMIFWAFAFVAPRSASWKIALAALAFCFAIEFSQLYQADWANAIRSHTIGALVFGRGFLASDLICYSTGIFIGWLLQKCMAAGHQNIK</sequence>
<keyword evidence="3" id="KW-1185">Reference proteome</keyword>
<evidence type="ECO:0000256" key="1">
    <source>
        <dbReference type="SAM" id="Phobius"/>
    </source>
</evidence>
<gene>
    <name evidence="2" type="ORF">JIN82_00820</name>
</gene>
<protein>
    <submittedName>
        <fullName evidence="2">DUF2809 domain-containing protein</fullName>
    </submittedName>
</protein>
<organism evidence="2 3">
    <name type="scientific">Persicirhabdus sediminis</name>
    <dbReference type="NCBI Taxonomy" id="454144"/>
    <lineage>
        <taxon>Bacteria</taxon>
        <taxon>Pseudomonadati</taxon>
        <taxon>Verrucomicrobiota</taxon>
        <taxon>Verrucomicrobiia</taxon>
        <taxon>Verrucomicrobiales</taxon>
        <taxon>Verrucomicrobiaceae</taxon>
        <taxon>Persicirhabdus</taxon>
    </lineage>
</organism>
<dbReference type="RefSeq" id="WP_200309731.1">
    <property type="nucleotide sequence ID" value="NZ_JAENIM010000008.1"/>
</dbReference>
<reference evidence="2" key="1">
    <citation type="submission" date="2021-01" db="EMBL/GenBank/DDBJ databases">
        <title>Modified the classification status of verrucomicrobia.</title>
        <authorList>
            <person name="Feng X."/>
        </authorList>
    </citation>
    <scope>NUCLEOTIDE SEQUENCE</scope>
    <source>
        <strain evidence="2">_KCTC 22039</strain>
    </source>
</reference>
<dbReference type="Proteomes" id="UP000624703">
    <property type="component" value="Unassembled WGS sequence"/>
</dbReference>
<feature type="transmembrane region" description="Helical" evidence="1">
    <location>
        <begin position="12"/>
        <end position="31"/>
    </location>
</feature>
<name>A0A8J7MBS8_9BACT</name>
<dbReference type="Pfam" id="PF10990">
    <property type="entry name" value="DUF2809"/>
    <property type="match status" value="1"/>
</dbReference>
<dbReference type="InterPro" id="IPR021257">
    <property type="entry name" value="DUF2809"/>
</dbReference>
<feature type="transmembrane region" description="Helical" evidence="1">
    <location>
        <begin position="105"/>
        <end position="124"/>
    </location>
</feature>